<dbReference type="PANTHER" id="PTHR35190:SF1">
    <property type="entry name" value="PEPTIDASE C45 HYDROLASE DOMAIN-CONTAINING PROTEIN"/>
    <property type="match status" value="1"/>
</dbReference>
<dbReference type="AlphaFoldDB" id="A0AA35RJN6"/>
<evidence type="ECO:0000256" key="1">
    <source>
        <dbReference type="SAM" id="SignalP"/>
    </source>
</evidence>
<feature type="signal peptide" evidence="1">
    <location>
        <begin position="1"/>
        <end position="17"/>
    </location>
</feature>
<gene>
    <name evidence="2" type="ORF">GBAR_LOCUS8158</name>
</gene>
<dbReference type="Proteomes" id="UP001174909">
    <property type="component" value="Unassembled WGS sequence"/>
</dbReference>
<evidence type="ECO:0000313" key="3">
    <source>
        <dbReference type="Proteomes" id="UP001174909"/>
    </source>
</evidence>
<dbReference type="PANTHER" id="PTHR35190">
    <property type="entry name" value="PROTEIN DCD1B"/>
    <property type="match status" value="1"/>
</dbReference>
<proteinExistence type="predicted"/>
<keyword evidence="1" id="KW-0732">Signal</keyword>
<feature type="chain" id="PRO_5041401836" evidence="1">
    <location>
        <begin position="18"/>
        <end position="395"/>
    </location>
</feature>
<evidence type="ECO:0000313" key="2">
    <source>
        <dbReference type="EMBL" id="CAI8012763.1"/>
    </source>
</evidence>
<dbReference type="InterPro" id="IPR047803">
    <property type="entry name" value="DCD1A/B-like"/>
</dbReference>
<sequence>MKLAALFLISLVSLGTAELPLDVVTPSGYTKLRSWANCSLYRIEAETTYDYAPLLIHLPGSRYDIGYGYGYLLANEIAENYQSLMKSLLGDKWYDGLLMETVALALDWQWTDYLLDVCGVGEQDGGGVPVLSSQSRLEQRHWSQQAQGLTVHEANLEENEITFGGFPWTLRLRYIMEFSSDLLEGRTLWASTNNTVGFNHMIASAPDAEAYHQGTSSGPVAYALETMYQYTAYFPDNDPREANAMYNDSGTTVHIGFPMKEAVWRTNHGYDPVIREHYEWSQSPSSWSMQRYMFIHDALATYQTEGKPIGYMEAVNITAIAGDKGKDPYICQNNTNGTNVLSVTFEPNDQTLYVAWERSTGVNWRPATCSAYLKLSLRDWFALKPPLNFDVKTVL</sequence>
<keyword evidence="3" id="KW-1185">Reference proteome</keyword>
<comment type="caution">
    <text evidence="2">The sequence shown here is derived from an EMBL/GenBank/DDBJ whole genome shotgun (WGS) entry which is preliminary data.</text>
</comment>
<organism evidence="2 3">
    <name type="scientific">Geodia barretti</name>
    <name type="common">Barrett's horny sponge</name>
    <dbReference type="NCBI Taxonomy" id="519541"/>
    <lineage>
        <taxon>Eukaryota</taxon>
        <taxon>Metazoa</taxon>
        <taxon>Porifera</taxon>
        <taxon>Demospongiae</taxon>
        <taxon>Heteroscleromorpha</taxon>
        <taxon>Tetractinellida</taxon>
        <taxon>Astrophorina</taxon>
        <taxon>Geodiidae</taxon>
        <taxon>Geodia</taxon>
    </lineage>
</organism>
<name>A0AA35RJN6_GEOBA</name>
<dbReference type="EMBL" id="CASHTH010001215">
    <property type="protein sequence ID" value="CAI8012763.1"/>
    <property type="molecule type" value="Genomic_DNA"/>
</dbReference>
<reference evidence="2" key="1">
    <citation type="submission" date="2023-03" db="EMBL/GenBank/DDBJ databases">
        <authorList>
            <person name="Steffen K."/>
            <person name="Cardenas P."/>
        </authorList>
    </citation>
    <scope>NUCLEOTIDE SEQUENCE</scope>
</reference>
<dbReference type="Gene3D" id="3.60.60.10">
    <property type="entry name" value="Penicillin V Acylase, Chain A"/>
    <property type="match status" value="1"/>
</dbReference>
<accession>A0AA35RJN6</accession>
<protein>
    <submittedName>
        <fullName evidence="2">Uncharacterized protein</fullName>
    </submittedName>
</protein>